<gene>
    <name evidence="3" type="ORF">TSOC_003208</name>
</gene>
<feature type="chain" id="PRO_5014324760" evidence="1">
    <location>
        <begin position="25"/>
        <end position="196"/>
    </location>
</feature>
<sequence length="196" mass="21194">MSRIMRALVPAIALLCCMGVAVHARKGAPKNALAFPSLENCQQKPDSTPFRLAANITKGMPAQTWCFGFSTAAPTSTSAPCGNAAMLERVQLWAPYTGRTNITAIRIRDTQGERTVFGAWIKKGATYVDELVVSKLDWTAQYIQEKNPKICLTLNHAIDLDTLCLGPQGQCTVALYSLGSRGQKCCPVYTTAAPLL</sequence>
<comment type="caution">
    <text evidence="3">The sequence shown here is derived from an EMBL/GenBank/DDBJ whole genome shotgun (WGS) entry which is preliminary data.</text>
</comment>
<dbReference type="AlphaFoldDB" id="A0A2J8AC47"/>
<dbReference type="Pfam" id="PF12499">
    <property type="entry name" value="DUF3707"/>
    <property type="match status" value="1"/>
</dbReference>
<dbReference type="InterPro" id="IPR024616">
    <property type="entry name" value="Pherophorin"/>
</dbReference>
<keyword evidence="4" id="KW-1185">Reference proteome</keyword>
<protein>
    <submittedName>
        <fullName evidence="3">Perphorin-1</fullName>
    </submittedName>
</protein>
<evidence type="ECO:0000313" key="3">
    <source>
        <dbReference type="EMBL" id="PNH10091.1"/>
    </source>
</evidence>
<proteinExistence type="predicted"/>
<accession>A0A2J8AC47</accession>
<reference evidence="3 4" key="1">
    <citation type="journal article" date="2017" name="Mol. Biol. Evol.">
        <title>The 4-celled Tetrabaena socialis nuclear genome reveals the essential components for genetic control of cell number at the origin of multicellularity in the volvocine lineage.</title>
        <authorList>
            <person name="Featherston J."/>
            <person name="Arakaki Y."/>
            <person name="Hanschen E.R."/>
            <person name="Ferris P.J."/>
            <person name="Michod R.E."/>
            <person name="Olson B.J.S.C."/>
            <person name="Nozaki H."/>
            <person name="Durand P.M."/>
        </authorList>
    </citation>
    <scope>NUCLEOTIDE SEQUENCE [LARGE SCALE GENOMIC DNA]</scope>
    <source>
        <strain evidence="3 4">NIES-571</strain>
    </source>
</reference>
<feature type="signal peptide" evidence="1">
    <location>
        <begin position="1"/>
        <end position="24"/>
    </location>
</feature>
<evidence type="ECO:0000256" key="1">
    <source>
        <dbReference type="SAM" id="SignalP"/>
    </source>
</evidence>
<evidence type="ECO:0000259" key="2">
    <source>
        <dbReference type="Pfam" id="PF12499"/>
    </source>
</evidence>
<name>A0A2J8AC47_9CHLO</name>
<dbReference type="OrthoDB" id="528408at2759"/>
<evidence type="ECO:0000313" key="4">
    <source>
        <dbReference type="Proteomes" id="UP000236333"/>
    </source>
</evidence>
<feature type="domain" description="Pherophorin" evidence="2">
    <location>
        <begin position="35"/>
        <end position="187"/>
    </location>
</feature>
<dbReference type="Proteomes" id="UP000236333">
    <property type="component" value="Unassembled WGS sequence"/>
</dbReference>
<dbReference type="EMBL" id="PGGS01000067">
    <property type="protein sequence ID" value="PNH10091.1"/>
    <property type="molecule type" value="Genomic_DNA"/>
</dbReference>
<keyword evidence="1" id="KW-0732">Signal</keyword>
<organism evidence="3 4">
    <name type="scientific">Tetrabaena socialis</name>
    <dbReference type="NCBI Taxonomy" id="47790"/>
    <lineage>
        <taxon>Eukaryota</taxon>
        <taxon>Viridiplantae</taxon>
        <taxon>Chlorophyta</taxon>
        <taxon>core chlorophytes</taxon>
        <taxon>Chlorophyceae</taxon>
        <taxon>CS clade</taxon>
        <taxon>Chlamydomonadales</taxon>
        <taxon>Tetrabaenaceae</taxon>
        <taxon>Tetrabaena</taxon>
    </lineage>
</organism>